<dbReference type="PATRIC" id="fig|280871.6.peg.3780"/>
<evidence type="ECO:0000313" key="2">
    <source>
        <dbReference type="Proteomes" id="UP000032221"/>
    </source>
</evidence>
<dbReference type="AlphaFoldDB" id="A0A0D1JSW6"/>
<sequence>MVEQHFVQWTFRVLGEVLCCSVWIPVRAKEIRSEVFDDVLVVVSFENLQGAELGAHRLNVVVFQDDSRPMIRPSGPGVDLPLALHLEVRVDAGPGGADEQVLAAAEHFVDLLSAEVDGRELRDANVAARQRLSLQCLAEHCCGMPDGVAFGHQRM</sequence>
<keyword evidence="2" id="KW-1185">Reference proteome</keyword>
<reference evidence="1 2" key="1">
    <citation type="submission" date="2015-01" db="EMBL/GenBank/DDBJ databases">
        <title>Genome sequence of Mycobacterium llatzerense and Mycobacterium immunogenum recovered from brain abscess.</title>
        <authorList>
            <person name="Greninger A.L."/>
            <person name="Langelier C."/>
            <person name="Cunningham G."/>
            <person name="Chiu C.Y."/>
            <person name="Miller S."/>
        </authorList>
    </citation>
    <scope>NUCLEOTIDE SEQUENCE [LARGE SCALE GENOMIC DNA]</scope>
    <source>
        <strain evidence="1 2">CLUC14</strain>
    </source>
</reference>
<evidence type="ECO:0000313" key="1">
    <source>
        <dbReference type="EMBL" id="KIU15634.1"/>
    </source>
</evidence>
<dbReference type="Proteomes" id="UP000032221">
    <property type="component" value="Unassembled WGS sequence"/>
</dbReference>
<dbReference type="EMBL" id="JXST01000025">
    <property type="protein sequence ID" value="KIU15634.1"/>
    <property type="molecule type" value="Genomic_DNA"/>
</dbReference>
<protein>
    <submittedName>
        <fullName evidence="1">Uncharacterized protein</fullName>
    </submittedName>
</protein>
<accession>A0A0D1JSW6</accession>
<gene>
    <name evidence="1" type="ORF">TL10_18280</name>
</gene>
<name>A0A0D1JSW6_9MYCO</name>
<comment type="caution">
    <text evidence="1">The sequence shown here is derived from an EMBL/GenBank/DDBJ whole genome shotgun (WGS) entry which is preliminary data.</text>
</comment>
<organism evidence="1 2">
    <name type="scientific">Mycolicibacterium llatzerense</name>
    <dbReference type="NCBI Taxonomy" id="280871"/>
    <lineage>
        <taxon>Bacteria</taxon>
        <taxon>Bacillati</taxon>
        <taxon>Actinomycetota</taxon>
        <taxon>Actinomycetes</taxon>
        <taxon>Mycobacteriales</taxon>
        <taxon>Mycobacteriaceae</taxon>
        <taxon>Mycolicibacterium</taxon>
    </lineage>
</organism>
<proteinExistence type="predicted"/>